<dbReference type="PANTHER" id="PTHR44068:SF1">
    <property type="entry name" value="HYPOTHETICAL LOC100005854"/>
    <property type="match status" value="1"/>
</dbReference>
<dbReference type="SUPFAM" id="SSF53335">
    <property type="entry name" value="S-adenosyl-L-methionine-dependent methyltransferases"/>
    <property type="match status" value="1"/>
</dbReference>
<dbReference type="AlphaFoldDB" id="A0AAD6CS15"/>
<dbReference type="Gene3D" id="3.40.50.150">
    <property type="entry name" value="Vaccinia Virus protein VP39"/>
    <property type="match status" value="1"/>
</dbReference>
<gene>
    <name evidence="4" type="ORF">N7494_007112</name>
</gene>
<comment type="similarity">
    <text evidence="2">Belongs to the class I-like SAM-binding methyltransferase superfamily. Erg6/SMT family.</text>
</comment>
<protein>
    <recommendedName>
        <fullName evidence="3">Methyltransferase domain-containing protein</fullName>
    </recommendedName>
</protein>
<dbReference type="EMBL" id="JAQIZZ010000006">
    <property type="protein sequence ID" value="KAJ5537633.1"/>
    <property type="molecule type" value="Genomic_DNA"/>
</dbReference>
<keyword evidence="5" id="KW-1185">Reference proteome</keyword>
<sequence length="267" mass="29532">MSVYTTDHSTSVLSTHRWRTAQNSAPHLLPHIKPDMKILDVGCGPGSISIDLAKLVPAGHVTGVEYVSDPLDGARKLAQQAGVSNITFQTGDIHALPFEDSSFDIVHAHQVLQHIEDPVLALREMKRVAKVGGMVACRESASMTWYPPNEGIELWKNVTEKMGREKGGNPHSGSMIHVWAEKGGFNLADVQRSAGTWLFSSPEEREYWGGSMEERARSSGFSRKAVEEGYATSEELEKIANGWREFVEDADGWFGLMHGEILCWKKS</sequence>
<dbReference type="GO" id="GO:0005783">
    <property type="term" value="C:endoplasmic reticulum"/>
    <property type="evidence" value="ECO:0007669"/>
    <property type="project" value="TreeGrafter"/>
</dbReference>
<keyword evidence="1" id="KW-0808">Transferase</keyword>
<dbReference type="InterPro" id="IPR029063">
    <property type="entry name" value="SAM-dependent_MTases_sf"/>
</dbReference>
<evidence type="ECO:0000313" key="4">
    <source>
        <dbReference type="EMBL" id="KAJ5537633.1"/>
    </source>
</evidence>
<dbReference type="PANTHER" id="PTHR44068">
    <property type="entry name" value="ZGC:194242"/>
    <property type="match status" value="1"/>
</dbReference>
<evidence type="ECO:0000256" key="1">
    <source>
        <dbReference type="ARBA" id="ARBA00022679"/>
    </source>
</evidence>
<name>A0AAD6CS15_9EURO</name>
<organism evidence="4 5">
    <name type="scientific">Penicillium frequentans</name>
    <dbReference type="NCBI Taxonomy" id="3151616"/>
    <lineage>
        <taxon>Eukaryota</taxon>
        <taxon>Fungi</taxon>
        <taxon>Dikarya</taxon>
        <taxon>Ascomycota</taxon>
        <taxon>Pezizomycotina</taxon>
        <taxon>Eurotiomycetes</taxon>
        <taxon>Eurotiomycetidae</taxon>
        <taxon>Eurotiales</taxon>
        <taxon>Aspergillaceae</taxon>
        <taxon>Penicillium</taxon>
    </lineage>
</organism>
<proteinExistence type="inferred from homology"/>
<dbReference type="InterPro" id="IPR050447">
    <property type="entry name" value="Erg6_SMT_methyltransf"/>
</dbReference>
<dbReference type="CDD" id="cd02440">
    <property type="entry name" value="AdoMet_MTases"/>
    <property type="match status" value="1"/>
</dbReference>
<dbReference type="GO" id="GO:0003838">
    <property type="term" value="F:sterol 24-C-methyltransferase activity"/>
    <property type="evidence" value="ECO:0007669"/>
    <property type="project" value="TreeGrafter"/>
</dbReference>
<reference evidence="4 5" key="1">
    <citation type="journal article" date="2023" name="IMA Fungus">
        <title>Comparative genomic study of the Penicillium genus elucidates a diverse pangenome and 15 lateral gene transfer events.</title>
        <authorList>
            <person name="Petersen C."/>
            <person name="Sorensen T."/>
            <person name="Nielsen M.R."/>
            <person name="Sondergaard T.E."/>
            <person name="Sorensen J.L."/>
            <person name="Fitzpatrick D.A."/>
            <person name="Frisvad J.C."/>
            <person name="Nielsen K.L."/>
        </authorList>
    </citation>
    <scope>NUCLEOTIDE SEQUENCE [LARGE SCALE GENOMIC DNA]</scope>
    <source>
        <strain evidence="4 5">IBT 35679</strain>
    </source>
</reference>
<evidence type="ECO:0000259" key="3">
    <source>
        <dbReference type="Pfam" id="PF13847"/>
    </source>
</evidence>
<dbReference type="InterPro" id="IPR025714">
    <property type="entry name" value="Methyltranfer_dom"/>
</dbReference>
<comment type="caution">
    <text evidence="4">The sequence shown here is derived from an EMBL/GenBank/DDBJ whole genome shotgun (WGS) entry which is preliminary data.</text>
</comment>
<evidence type="ECO:0000256" key="2">
    <source>
        <dbReference type="ARBA" id="ARBA00038188"/>
    </source>
</evidence>
<accession>A0AAD6CS15</accession>
<dbReference type="Pfam" id="PF13847">
    <property type="entry name" value="Methyltransf_31"/>
    <property type="match status" value="1"/>
</dbReference>
<evidence type="ECO:0000313" key="5">
    <source>
        <dbReference type="Proteomes" id="UP001220324"/>
    </source>
</evidence>
<dbReference type="GO" id="GO:0016126">
    <property type="term" value="P:sterol biosynthetic process"/>
    <property type="evidence" value="ECO:0007669"/>
    <property type="project" value="TreeGrafter"/>
</dbReference>
<dbReference type="Proteomes" id="UP001220324">
    <property type="component" value="Unassembled WGS sequence"/>
</dbReference>
<feature type="domain" description="Methyltransferase" evidence="3">
    <location>
        <begin position="33"/>
        <end position="156"/>
    </location>
</feature>